<dbReference type="Proteomes" id="UP001331761">
    <property type="component" value="Unassembled WGS sequence"/>
</dbReference>
<name>A0AAN8EW85_TRICO</name>
<reference evidence="2 3" key="1">
    <citation type="submission" date="2019-10" db="EMBL/GenBank/DDBJ databases">
        <title>Assembly and Annotation for the nematode Trichostrongylus colubriformis.</title>
        <authorList>
            <person name="Martin J."/>
        </authorList>
    </citation>
    <scope>NUCLEOTIDE SEQUENCE [LARGE SCALE GENOMIC DNA]</scope>
    <source>
        <strain evidence="2">G859</strain>
        <tissue evidence="2">Whole worm</tissue>
    </source>
</reference>
<keyword evidence="3" id="KW-1185">Reference proteome</keyword>
<protein>
    <submittedName>
        <fullName evidence="2">Uncharacterized protein</fullName>
    </submittedName>
</protein>
<feature type="region of interest" description="Disordered" evidence="1">
    <location>
        <begin position="24"/>
        <end position="104"/>
    </location>
</feature>
<evidence type="ECO:0000313" key="2">
    <source>
        <dbReference type="EMBL" id="KAK5969426.1"/>
    </source>
</evidence>
<organism evidence="2 3">
    <name type="scientific">Trichostrongylus colubriformis</name>
    <name type="common">Black scour worm</name>
    <dbReference type="NCBI Taxonomy" id="6319"/>
    <lineage>
        <taxon>Eukaryota</taxon>
        <taxon>Metazoa</taxon>
        <taxon>Ecdysozoa</taxon>
        <taxon>Nematoda</taxon>
        <taxon>Chromadorea</taxon>
        <taxon>Rhabditida</taxon>
        <taxon>Rhabditina</taxon>
        <taxon>Rhabditomorpha</taxon>
        <taxon>Strongyloidea</taxon>
        <taxon>Trichostrongylidae</taxon>
        <taxon>Trichostrongylus</taxon>
    </lineage>
</organism>
<gene>
    <name evidence="2" type="ORF">GCK32_001410</name>
</gene>
<feature type="compositionally biased region" description="Basic and acidic residues" evidence="1">
    <location>
        <begin position="32"/>
        <end position="104"/>
    </location>
</feature>
<dbReference type="AlphaFoldDB" id="A0AAN8EW85"/>
<comment type="caution">
    <text evidence="2">The sequence shown here is derived from an EMBL/GenBank/DDBJ whole genome shotgun (WGS) entry which is preliminary data.</text>
</comment>
<proteinExistence type="predicted"/>
<evidence type="ECO:0000256" key="1">
    <source>
        <dbReference type="SAM" id="MobiDB-lite"/>
    </source>
</evidence>
<dbReference type="EMBL" id="WIXE01020174">
    <property type="protein sequence ID" value="KAK5969426.1"/>
    <property type="molecule type" value="Genomic_DNA"/>
</dbReference>
<sequence>MNRGLRIILQGAYPKCIPILHSRGLRSGYTEDAGRPGDIRDREAANEHTDMPLKDDDEGIIRQDAENPRDQEEKLKEEASKKIEGGKHAFEKKKEWQRKGPLEI</sequence>
<evidence type="ECO:0000313" key="3">
    <source>
        <dbReference type="Proteomes" id="UP001331761"/>
    </source>
</evidence>
<accession>A0AAN8EW85</accession>